<accession>A0A4Y2AM49</accession>
<keyword evidence="3" id="KW-1185">Reference proteome</keyword>
<dbReference type="Proteomes" id="UP000499080">
    <property type="component" value="Unassembled WGS sequence"/>
</dbReference>
<evidence type="ECO:0000313" key="3">
    <source>
        <dbReference type="Proteomes" id="UP000499080"/>
    </source>
</evidence>
<evidence type="ECO:0000256" key="1">
    <source>
        <dbReference type="SAM" id="MobiDB-lite"/>
    </source>
</evidence>
<sequence>MHISVLFTKKWIRSLSSSNVFDRGGKETMSLMSHQLKKSQGAKSGDLGEGKEQSEVFLTNTPNPAMQKFIVQISTNVNVPTMGVPRSVGRQNPRKYCSAKS</sequence>
<name>A0A4Y2AM49_ARAVE</name>
<feature type="region of interest" description="Disordered" evidence="1">
    <location>
        <begin position="82"/>
        <end position="101"/>
    </location>
</feature>
<feature type="region of interest" description="Disordered" evidence="1">
    <location>
        <begin position="35"/>
        <end position="56"/>
    </location>
</feature>
<evidence type="ECO:0000313" key="2">
    <source>
        <dbReference type="EMBL" id="GBL80295.1"/>
    </source>
</evidence>
<protein>
    <submittedName>
        <fullName evidence="2">Uncharacterized protein</fullName>
    </submittedName>
</protein>
<dbReference type="AlphaFoldDB" id="A0A4Y2AM49"/>
<gene>
    <name evidence="2" type="ORF">AVEN_92221_1</name>
</gene>
<reference evidence="2 3" key="1">
    <citation type="journal article" date="2019" name="Sci. Rep.">
        <title>Orb-weaving spider Araneus ventricosus genome elucidates the spidroin gene catalogue.</title>
        <authorList>
            <person name="Kono N."/>
            <person name="Nakamura H."/>
            <person name="Ohtoshi R."/>
            <person name="Moran D.A.P."/>
            <person name="Shinohara A."/>
            <person name="Yoshida Y."/>
            <person name="Fujiwara M."/>
            <person name="Mori M."/>
            <person name="Tomita M."/>
            <person name="Arakawa K."/>
        </authorList>
    </citation>
    <scope>NUCLEOTIDE SEQUENCE [LARGE SCALE GENOMIC DNA]</scope>
</reference>
<dbReference type="EMBL" id="BGPR01000021">
    <property type="protein sequence ID" value="GBL80295.1"/>
    <property type="molecule type" value="Genomic_DNA"/>
</dbReference>
<proteinExistence type="predicted"/>
<comment type="caution">
    <text evidence="2">The sequence shown here is derived from an EMBL/GenBank/DDBJ whole genome shotgun (WGS) entry which is preliminary data.</text>
</comment>
<organism evidence="2 3">
    <name type="scientific">Araneus ventricosus</name>
    <name type="common">Orbweaver spider</name>
    <name type="synonym">Epeira ventricosa</name>
    <dbReference type="NCBI Taxonomy" id="182803"/>
    <lineage>
        <taxon>Eukaryota</taxon>
        <taxon>Metazoa</taxon>
        <taxon>Ecdysozoa</taxon>
        <taxon>Arthropoda</taxon>
        <taxon>Chelicerata</taxon>
        <taxon>Arachnida</taxon>
        <taxon>Araneae</taxon>
        <taxon>Araneomorphae</taxon>
        <taxon>Entelegynae</taxon>
        <taxon>Araneoidea</taxon>
        <taxon>Araneidae</taxon>
        <taxon>Araneus</taxon>
    </lineage>
</organism>